<feature type="chain" id="PRO_5010398267" description="Dirigent protein" evidence="4">
    <location>
        <begin position="22"/>
        <end position="189"/>
    </location>
</feature>
<keyword evidence="4" id="KW-0052">Apoplast</keyword>
<comment type="subcellular location">
    <subcellularLocation>
        <location evidence="4">Secreted</location>
        <location evidence="4">Extracellular space</location>
        <location evidence="4">Apoplast</location>
    </subcellularLocation>
</comment>
<evidence type="ECO:0000256" key="1">
    <source>
        <dbReference type="ARBA" id="ARBA00010746"/>
    </source>
</evidence>
<keyword evidence="3 4" id="KW-0964">Secreted</keyword>
<reference evidence="5" key="1">
    <citation type="journal article" date="2013" name="Genome Biol.">
        <title>Reference genomes and transcriptomes of Nicotiana sylvestris and Nicotiana tomentosiformis.</title>
        <authorList>
            <person name="Sierro N."/>
            <person name="Battey J.N."/>
            <person name="Ouadi S."/>
            <person name="Bovet L."/>
            <person name="Goepfert S."/>
            <person name="Bakaher N."/>
            <person name="Peitsch M.C."/>
            <person name="Ivanov N.V."/>
        </authorList>
    </citation>
    <scope>NUCLEOTIDE SEQUENCE [LARGE SCALE GENOMIC DNA]</scope>
</reference>
<keyword evidence="5" id="KW-1185">Reference proteome</keyword>
<evidence type="ECO:0000313" key="6">
    <source>
        <dbReference type="RefSeq" id="XP_009768004.1"/>
    </source>
</evidence>
<comment type="subunit">
    <text evidence="2 4">Homodimer.</text>
</comment>
<dbReference type="OrthoDB" id="1864232at2759"/>
<dbReference type="GO" id="GO:0048046">
    <property type="term" value="C:apoplast"/>
    <property type="evidence" value="ECO:0007669"/>
    <property type="project" value="UniProtKB-SubCell"/>
</dbReference>
<dbReference type="Proteomes" id="UP000189701">
    <property type="component" value="Unplaced"/>
</dbReference>
<feature type="signal peptide" evidence="4">
    <location>
        <begin position="1"/>
        <end position="21"/>
    </location>
</feature>
<comment type="function">
    <text evidence="4">Dirigent proteins impart stereoselectivity on the phenoxy radical-coupling reaction, yielding optically active lignans from two molecules of coniferyl alcohol in the biosynthesis of lignans, flavonolignans, and alkaloids and thus plays a central role in plant secondary metabolism.</text>
</comment>
<dbReference type="Pfam" id="PF03018">
    <property type="entry name" value="Dirigent"/>
    <property type="match status" value="1"/>
</dbReference>
<dbReference type="InterPro" id="IPR044859">
    <property type="entry name" value="Allene_oxi_cyc_Dirigent"/>
</dbReference>
<dbReference type="GO" id="GO:0009699">
    <property type="term" value="P:phenylpropanoid biosynthetic process"/>
    <property type="evidence" value="ECO:0007669"/>
    <property type="project" value="UniProtKB-ARBA"/>
</dbReference>
<dbReference type="AlphaFoldDB" id="A0A1U7W033"/>
<proteinExistence type="inferred from homology"/>
<gene>
    <name evidence="6" type="primary">LOC104219066</name>
</gene>
<sequence length="189" mass="20912">MEKQMAIRLIISLSILVMVTAAAIDKTPKAVEKWFKNLPYAKQKTTKFHFYFHEIFAGDNETAPVIAQANITAQSPTFFGMVRMFDNPLTIGPEPNSKQVGLAQGIHGATSLTEIALFFDFNFVFTTGPYNGSSLSVVGRVAESQEYRELQIIGGSGIFRLAQGVATAKTYFSSNTTVIVEYNVIVRHY</sequence>
<evidence type="ECO:0000256" key="2">
    <source>
        <dbReference type="ARBA" id="ARBA00011738"/>
    </source>
</evidence>
<dbReference type="KEGG" id="nsy:104219066"/>
<comment type="similarity">
    <text evidence="1 4">Belongs to the plant dirigent protein family.</text>
</comment>
<dbReference type="GeneID" id="104219066"/>
<keyword evidence="4" id="KW-0732">Signal</keyword>
<reference evidence="6" key="2">
    <citation type="submission" date="2025-08" db="UniProtKB">
        <authorList>
            <consortium name="RefSeq"/>
        </authorList>
    </citation>
    <scope>IDENTIFICATION</scope>
    <source>
        <tissue evidence="6">Leaf</tissue>
    </source>
</reference>
<evidence type="ECO:0000256" key="4">
    <source>
        <dbReference type="RuleBase" id="RU363099"/>
    </source>
</evidence>
<organism evidence="5 6">
    <name type="scientific">Nicotiana sylvestris</name>
    <name type="common">Wood tobacco</name>
    <name type="synonym">South American tobacco</name>
    <dbReference type="NCBI Taxonomy" id="4096"/>
    <lineage>
        <taxon>Eukaryota</taxon>
        <taxon>Viridiplantae</taxon>
        <taxon>Streptophyta</taxon>
        <taxon>Embryophyta</taxon>
        <taxon>Tracheophyta</taxon>
        <taxon>Spermatophyta</taxon>
        <taxon>Magnoliopsida</taxon>
        <taxon>eudicotyledons</taxon>
        <taxon>Gunneridae</taxon>
        <taxon>Pentapetalae</taxon>
        <taxon>asterids</taxon>
        <taxon>lamiids</taxon>
        <taxon>Solanales</taxon>
        <taxon>Solanaceae</taxon>
        <taxon>Nicotianoideae</taxon>
        <taxon>Nicotianeae</taxon>
        <taxon>Nicotiana</taxon>
    </lineage>
</organism>
<dbReference type="Gene3D" id="2.40.480.10">
    <property type="entry name" value="Allene oxide cyclase-like"/>
    <property type="match status" value="1"/>
</dbReference>
<evidence type="ECO:0000313" key="5">
    <source>
        <dbReference type="Proteomes" id="UP000189701"/>
    </source>
</evidence>
<dbReference type="InterPro" id="IPR004265">
    <property type="entry name" value="Dirigent"/>
</dbReference>
<name>A0A1U7W033_NICSY</name>
<dbReference type="eggNOG" id="ENOG502R5GB">
    <property type="taxonomic scope" value="Eukaryota"/>
</dbReference>
<dbReference type="RefSeq" id="XP_009768004.1">
    <property type="nucleotide sequence ID" value="XM_009769702.1"/>
</dbReference>
<protein>
    <recommendedName>
        <fullName evidence="4">Dirigent protein</fullName>
    </recommendedName>
</protein>
<accession>A0A1U7W033</accession>
<evidence type="ECO:0000256" key="3">
    <source>
        <dbReference type="ARBA" id="ARBA00022525"/>
    </source>
</evidence>
<dbReference type="PANTHER" id="PTHR21495">
    <property type="entry name" value="NUCLEOPORIN-RELATED"/>
    <property type="match status" value="1"/>
</dbReference>
<dbReference type="STRING" id="4096.A0A1U7W033"/>